<dbReference type="Gene3D" id="3.10.50.40">
    <property type="match status" value="1"/>
</dbReference>
<dbReference type="STRING" id="404380.Gbem_0372"/>
<dbReference type="RefSeq" id="WP_012528809.1">
    <property type="nucleotide sequence ID" value="NC_011146.1"/>
</dbReference>
<dbReference type="HOGENOM" id="CLU_1872467_0_0_7"/>
<name>B5EAU2_CITBB</name>
<dbReference type="SUPFAM" id="SSF54534">
    <property type="entry name" value="FKBP-like"/>
    <property type="match status" value="1"/>
</dbReference>
<dbReference type="Proteomes" id="UP000008825">
    <property type="component" value="Chromosome"/>
</dbReference>
<dbReference type="PANTHER" id="PTHR43811:SF19">
    <property type="entry name" value="39 KDA FK506-BINDING NUCLEAR PROTEIN"/>
    <property type="match status" value="1"/>
</dbReference>
<dbReference type="GO" id="GO:0003755">
    <property type="term" value="F:peptidyl-prolyl cis-trans isomerase activity"/>
    <property type="evidence" value="ECO:0007669"/>
    <property type="project" value="UniProtKB-UniRule"/>
</dbReference>
<dbReference type="EC" id="5.2.1.8" evidence="6"/>
<accession>B5EAU2</accession>
<dbReference type="KEGG" id="gbm:Gbem_0372"/>
<feature type="domain" description="PPIase FKBP-type" evidence="7">
    <location>
        <begin position="6"/>
        <end position="129"/>
    </location>
</feature>
<evidence type="ECO:0000256" key="2">
    <source>
        <dbReference type="ARBA" id="ARBA00006577"/>
    </source>
</evidence>
<evidence type="ECO:0000256" key="5">
    <source>
        <dbReference type="PROSITE-ProRule" id="PRU00277"/>
    </source>
</evidence>
<dbReference type="PROSITE" id="PS50059">
    <property type="entry name" value="FKBP_PPIASE"/>
    <property type="match status" value="1"/>
</dbReference>
<evidence type="ECO:0000313" key="9">
    <source>
        <dbReference type="Proteomes" id="UP000008825"/>
    </source>
</evidence>
<dbReference type="OrthoDB" id="5395828at2"/>
<keyword evidence="3 5" id="KW-0697">Rotamase</keyword>
<dbReference type="EMBL" id="CP001124">
    <property type="protein sequence ID" value="ACH37401.1"/>
    <property type="molecule type" value="Genomic_DNA"/>
</dbReference>
<evidence type="ECO:0000256" key="4">
    <source>
        <dbReference type="ARBA" id="ARBA00023235"/>
    </source>
</evidence>
<protein>
    <recommendedName>
        <fullName evidence="6">Peptidyl-prolyl cis-trans isomerase</fullName>
        <ecNumber evidence="6">5.2.1.8</ecNumber>
    </recommendedName>
</protein>
<reference evidence="8 9" key="1">
    <citation type="submission" date="2008-07" db="EMBL/GenBank/DDBJ databases">
        <title>Complete sequence of Geobacter bemidjiensis BEM.</title>
        <authorList>
            <consortium name="US DOE Joint Genome Institute"/>
            <person name="Lucas S."/>
            <person name="Copeland A."/>
            <person name="Lapidus A."/>
            <person name="Glavina del Rio T."/>
            <person name="Dalin E."/>
            <person name="Tice H."/>
            <person name="Bruce D."/>
            <person name="Goodwin L."/>
            <person name="Pitluck S."/>
            <person name="Kiss H."/>
            <person name="Brettin T."/>
            <person name="Detter J.C."/>
            <person name="Han C."/>
            <person name="Kuske C.R."/>
            <person name="Schmutz J."/>
            <person name="Larimer F."/>
            <person name="Land M."/>
            <person name="Hauser L."/>
            <person name="Kyrpides N."/>
            <person name="Lykidis A."/>
            <person name="Lovley D."/>
            <person name="Richardson P."/>
        </authorList>
    </citation>
    <scope>NUCLEOTIDE SEQUENCE [LARGE SCALE GENOMIC DNA]</scope>
    <source>
        <strain evidence="9">ATCC BAA-1014 / DSM 16622 / JCM 12645 / Bem</strain>
    </source>
</reference>
<evidence type="ECO:0000256" key="6">
    <source>
        <dbReference type="RuleBase" id="RU003915"/>
    </source>
</evidence>
<sequence>METQPGKRVNIRYKCKLDDGRVYLVGERNTLEFLVGSGRVPKSLEAGLLGMQQGDHRVVRVPAAEAELFPFPKGSHFAFSTGGAPGIAYDFGPGAGGDVSHSIPGNRDYREPLPAGTDVLFEVEMLSVKDEVTASPGRS</sequence>
<proteinExistence type="inferred from homology"/>
<organism evidence="8 9">
    <name type="scientific">Citrifermentans bemidjiense (strain ATCC BAA-1014 / DSM 16622 / JCM 12645 / Bem)</name>
    <name type="common">Geobacter bemidjiensis</name>
    <dbReference type="NCBI Taxonomy" id="404380"/>
    <lineage>
        <taxon>Bacteria</taxon>
        <taxon>Pseudomonadati</taxon>
        <taxon>Thermodesulfobacteriota</taxon>
        <taxon>Desulfuromonadia</taxon>
        <taxon>Geobacterales</taxon>
        <taxon>Geobacteraceae</taxon>
        <taxon>Citrifermentans</taxon>
    </lineage>
</organism>
<comment type="catalytic activity">
    <reaction evidence="1 5 6">
        <text>[protein]-peptidylproline (omega=180) = [protein]-peptidylproline (omega=0)</text>
        <dbReference type="Rhea" id="RHEA:16237"/>
        <dbReference type="Rhea" id="RHEA-COMP:10747"/>
        <dbReference type="Rhea" id="RHEA-COMP:10748"/>
        <dbReference type="ChEBI" id="CHEBI:83833"/>
        <dbReference type="ChEBI" id="CHEBI:83834"/>
        <dbReference type="EC" id="5.2.1.8"/>
    </reaction>
</comment>
<keyword evidence="4 5" id="KW-0413">Isomerase</keyword>
<evidence type="ECO:0000259" key="7">
    <source>
        <dbReference type="PROSITE" id="PS50059"/>
    </source>
</evidence>
<evidence type="ECO:0000256" key="1">
    <source>
        <dbReference type="ARBA" id="ARBA00000971"/>
    </source>
</evidence>
<dbReference type="InterPro" id="IPR001179">
    <property type="entry name" value="PPIase_FKBP_dom"/>
</dbReference>
<evidence type="ECO:0000313" key="8">
    <source>
        <dbReference type="EMBL" id="ACH37401.1"/>
    </source>
</evidence>
<dbReference type="InterPro" id="IPR046357">
    <property type="entry name" value="PPIase_dom_sf"/>
</dbReference>
<evidence type="ECO:0000256" key="3">
    <source>
        <dbReference type="ARBA" id="ARBA00023110"/>
    </source>
</evidence>
<reference evidence="8 9" key="2">
    <citation type="journal article" date="2010" name="BMC Genomics">
        <title>The genome of Geobacter bemidjiensis, exemplar for the subsurface clade of Geobacter species that predominate in Fe(III)-reducing subsurface environments.</title>
        <authorList>
            <person name="Aklujkar M."/>
            <person name="Young N.D."/>
            <person name="Holmes D."/>
            <person name="Chavan M."/>
            <person name="Risso C."/>
            <person name="Kiss H.E."/>
            <person name="Han C.S."/>
            <person name="Land M.L."/>
            <person name="Lovley D.R."/>
        </authorList>
    </citation>
    <scope>NUCLEOTIDE SEQUENCE [LARGE SCALE GENOMIC DNA]</scope>
    <source>
        <strain evidence="9">ATCC BAA-1014 / DSM 16622 / JCM 12645 / Bem</strain>
    </source>
</reference>
<dbReference type="PANTHER" id="PTHR43811">
    <property type="entry name" value="FKBP-TYPE PEPTIDYL-PROLYL CIS-TRANS ISOMERASE FKPA"/>
    <property type="match status" value="1"/>
</dbReference>
<dbReference type="Pfam" id="PF00254">
    <property type="entry name" value="FKBP_C"/>
    <property type="match status" value="1"/>
</dbReference>
<comment type="similarity">
    <text evidence="2 6">Belongs to the FKBP-type PPIase family.</text>
</comment>
<gene>
    <name evidence="8" type="ordered locus">Gbem_0372</name>
</gene>
<keyword evidence="9" id="KW-1185">Reference proteome</keyword>
<dbReference type="AlphaFoldDB" id="B5EAU2"/>